<feature type="transmembrane region" description="Helical" evidence="1">
    <location>
        <begin position="163"/>
        <end position="182"/>
    </location>
</feature>
<evidence type="ECO:0000313" key="2">
    <source>
        <dbReference type="EMBL" id="CAJ69150.1"/>
    </source>
</evidence>
<protein>
    <submittedName>
        <fullName evidence="2">Membrane protein</fullName>
    </submittedName>
</protein>
<dbReference type="Proteomes" id="UP000001978">
    <property type="component" value="Chromosome"/>
</dbReference>
<proteinExistence type="predicted"/>
<accession>Q185D7</accession>
<feature type="transmembrane region" description="Helical" evidence="1">
    <location>
        <begin position="124"/>
        <end position="143"/>
    </location>
</feature>
<keyword evidence="1" id="KW-1133">Transmembrane helix</keyword>
<feature type="transmembrane region" description="Helical" evidence="1">
    <location>
        <begin position="33"/>
        <end position="50"/>
    </location>
</feature>
<dbReference type="Pfam" id="PF09997">
    <property type="entry name" value="DUF2238"/>
    <property type="match status" value="1"/>
</dbReference>
<evidence type="ECO:0000256" key="1">
    <source>
        <dbReference type="SAM" id="Phobius"/>
    </source>
</evidence>
<dbReference type="EnsemblBacteria" id="CAJ69150">
    <property type="protein sequence ID" value="CAJ69150"/>
    <property type="gene ID" value="CD630_22650"/>
</dbReference>
<dbReference type="BioCyc" id="PDIF272563:G12WB-2420-MONOMER"/>
<sequence length="187" mass="21344">MYMNKLLKPITILLYIVYILSAVFFVANKEYGSLGLVAISLVGTFILSFINKQTERLLSKELYIMLALFIMFSSLLGTCFNFYDINYYDDFLHLWSGIISCIVAFSIIKYFYTQREISKMSKVFLVIFLFMFSMGVASLWEIGEFLMDTFVGTTTQAGGLEDTMIDMVDALIGTIITIPFIVKKSNI</sequence>
<dbReference type="PhylomeDB" id="Q185D7"/>
<dbReference type="OrthoDB" id="4966203at2"/>
<dbReference type="PATRIC" id="fig|272563.8.peg.2380"/>
<name>Q185D7_CLOD6</name>
<dbReference type="eggNOG" id="ENOG5033FZI">
    <property type="taxonomic scope" value="Bacteria"/>
</dbReference>
<dbReference type="KEGG" id="cdf:CD630_22650"/>
<dbReference type="STRING" id="272563.CD630_22650"/>
<feature type="transmembrane region" description="Helical" evidence="1">
    <location>
        <begin position="7"/>
        <end position="27"/>
    </location>
</feature>
<feature type="transmembrane region" description="Helical" evidence="1">
    <location>
        <begin position="62"/>
        <end position="83"/>
    </location>
</feature>
<keyword evidence="1" id="KW-0812">Transmembrane</keyword>
<gene>
    <name evidence="2" type="ordered locus">CD630_22650</name>
</gene>
<dbReference type="EMBL" id="AM180355">
    <property type="protein sequence ID" value="CAJ69150.1"/>
    <property type="molecule type" value="Genomic_DNA"/>
</dbReference>
<evidence type="ECO:0000313" key="3">
    <source>
        <dbReference type="Proteomes" id="UP000001978"/>
    </source>
</evidence>
<dbReference type="InterPro" id="IPR014509">
    <property type="entry name" value="YjdF-like"/>
</dbReference>
<reference evidence="2 3" key="1">
    <citation type="journal article" date="2006" name="Nat. Genet.">
        <title>The multidrug-resistant human pathogen Clostridium difficile has a highly mobile, mosaic genome.</title>
        <authorList>
            <person name="Sebaihia M."/>
            <person name="Wren B.W."/>
            <person name="Mullany P."/>
            <person name="Fairweather N.F."/>
            <person name="Minton N."/>
            <person name="Stabler R."/>
            <person name="Thomson N.R."/>
            <person name="Roberts A.P."/>
            <person name="Cerdeno-Tarraga A.M."/>
            <person name="Wang H."/>
            <person name="Holden M.T.G."/>
            <person name="Wright A."/>
            <person name="Churcher C."/>
            <person name="Quail M.A."/>
            <person name="Baker S."/>
            <person name="Bason N."/>
            <person name="Brooks K."/>
            <person name="Chillingworth T."/>
            <person name="Cronin A."/>
            <person name="Davis P."/>
            <person name="Dowd L."/>
            <person name="Fraser A."/>
            <person name="Feltwell T."/>
            <person name="Hance Z."/>
            <person name="Holroyd S."/>
            <person name="Jagels K."/>
            <person name="Moule S."/>
            <person name="Mungall K."/>
            <person name="Price C."/>
            <person name="Rabbinowitsch R."/>
            <person name="Sharp S."/>
            <person name="Simmonds M."/>
            <person name="Steven K."/>
            <person name="Unwin L."/>
            <person name="Whithead S."/>
            <person name="Dupuy B."/>
            <person name="Dougan G."/>
            <person name="Barrell B.and.Parkhill.J."/>
        </authorList>
    </citation>
    <scope>NUCLEOTIDE SEQUENCE [LARGE SCALE GENOMIC DNA]</scope>
    <source>
        <strain evidence="2 3">630</strain>
    </source>
</reference>
<keyword evidence="1" id="KW-0472">Membrane</keyword>
<feature type="transmembrane region" description="Helical" evidence="1">
    <location>
        <begin position="95"/>
        <end position="112"/>
    </location>
</feature>
<organism evidence="2 3">
    <name type="scientific">Clostridioides difficile (strain 630)</name>
    <name type="common">Peptoclostridium difficile</name>
    <dbReference type="NCBI Taxonomy" id="272563"/>
    <lineage>
        <taxon>Bacteria</taxon>
        <taxon>Bacillati</taxon>
        <taxon>Bacillota</taxon>
        <taxon>Clostridia</taxon>
        <taxon>Peptostreptococcales</taxon>
        <taxon>Peptostreptococcaceae</taxon>
        <taxon>Clostridioides</taxon>
    </lineage>
</organism>
<dbReference type="AlphaFoldDB" id="Q185D7"/>